<dbReference type="PANTHER" id="PTHR36440:SF1">
    <property type="entry name" value="PUTATIVE (AFU_ORTHOLOGUE AFUA_8G07350)-RELATED"/>
    <property type="match status" value="1"/>
</dbReference>
<name>A0A511MSE4_9NOCA</name>
<dbReference type="RefSeq" id="WP_222595253.1">
    <property type="nucleotide sequence ID" value="NZ_BJXA01000100.1"/>
</dbReference>
<organism evidence="2 3">
    <name type="scientific">Nocardia ninae NBRC 108245</name>
    <dbReference type="NCBI Taxonomy" id="1210091"/>
    <lineage>
        <taxon>Bacteria</taxon>
        <taxon>Bacillati</taxon>
        <taxon>Actinomycetota</taxon>
        <taxon>Actinomycetes</taxon>
        <taxon>Mycobacteriales</taxon>
        <taxon>Nocardiaceae</taxon>
        <taxon>Nocardia</taxon>
    </lineage>
</organism>
<evidence type="ECO:0000313" key="3">
    <source>
        <dbReference type="Proteomes" id="UP000321424"/>
    </source>
</evidence>
<dbReference type="Proteomes" id="UP000321424">
    <property type="component" value="Unassembled WGS sequence"/>
</dbReference>
<protein>
    <recommendedName>
        <fullName evidence="1">Cupin type-2 domain-containing protein</fullName>
    </recommendedName>
</protein>
<dbReference type="InterPro" id="IPR053146">
    <property type="entry name" value="QDO-like"/>
</dbReference>
<dbReference type="Gene3D" id="2.60.120.10">
    <property type="entry name" value="Jelly Rolls"/>
    <property type="match status" value="1"/>
</dbReference>
<keyword evidence="3" id="KW-1185">Reference proteome</keyword>
<sequence>MTTLPRPPAASQDRRFVLGDHLRMTILTAPEETDGRHDLADITLPPGADTPLHKHTRYEERLWVVDGSLSVWAGRDTYTLGPGDFYTITMNTPHAIAAGPAGARVLNMSSPAHFVDLIRRAGTPEADATPDTEWNLELFDKITTELGDVILGPPGTKPTDLPDSDPA</sequence>
<accession>A0A511MSE4</accession>
<dbReference type="AlphaFoldDB" id="A0A511MSE4"/>
<dbReference type="Pfam" id="PF07883">
    <property type="entry name" value="Cupin_2"/>
    <property type="match status" value="1"/>
</dbReference>
<evidence type="ECO:0000313" key="2">
    <source>
        <dbReference type="EMBL" id="GEM43490.1"/>
    </source>
</evidence>
<dbReference type="InterPro" id="IPR014710">
    <property type="entry name" value="RmlC-like_jellyroll"/>
</dbReference>
<dbReference type="PANTHER" id="PTHR36440">
    <property type="entry name" value="PUTATIVE (AFU_ORTHOLOGUE AFUA_8G07350)-RELATED"/>
    <property type="match status" value="1"/>
</dbReference>
<gene>
    <name evidence="2" type="ORF">NN4_80090</name>
</gene>
<dbReference type="EMBL" id="BJXA01000100">
    <property type="protein sequence ID" value="GEM43490.1"/>
    <property type="molecule type" value="Genomic_DNA"/>
</dbReference>
<proteinExistence type="predicted"/>
<evidence type="ECO:0000259" key="1">
    <source>
        <dbReference type="Pfam" id="PF07883"/>
    </source>
</evidence>
<dbReference type="SUPFAM" id="SSF51182">
    <property type="entry name" value="RmlC-like cupins"/>
    <property type="match status" value="1"/>
</dbReference>
<reference evidence="2 3" key="1">
    <citation type="submission" date="2019-07" db="EMBL/GenBank/DDBJ databases">
        <title>Whole genome shotgun sequence of Nocardia ninae NBRC 108245.</title>
        <authorList>
            <person name="Hosoyama A."/>
            <person name="Uohara A."/>
            <person name="Ohji S."/>
            <person name="Ichikawa N."/>
        </authorList>
    </citation>
    <scope>NUCLEOTIDE SEQUENCE [LARGE SCALE GENOMIC DNA]</scope>
    <source>
        <strain evidence="2 3">NBRC 108245</strain>
    </source>
</reference>
<feature type="domain" description="Cupin type-2" evidence="1">
    <location>
        <begin position="42"/>
        <end position="105"/>
    </location>
</feature>
<dbReference type="InterPro" id="IPR013096">
    <property type="entry name" value="Cupin_2"/>
</dbReference>
<dbReference type="InterPro" id="IPR011051">
    <property type="entry name" value="RmlC_Cupin_sf"/>
</dbReference>
<comment type="caution">
    <text evidence="2">The sequence shown here is derived from an EMBL/GenBank/DDBJ whole genome shotgun (WGS) entry which is preliminary data.</text>
</comment>